<evidence type="ECO:0000259" key="1">
    <source>
        <dbReference type="Pfam" id="PF04326"/>
    </source>
</evidence>
<organism evidence="2 3">
    <name type="scientific">Candidatus Yanofskybacteria bacterium GW2011_GWE2_40_11</name>
    <dbReference type="NCBI Taxonomy" id="1619033"/>
    <lineage>
        <taxon>Bacteria</taxon>
        <taxon>Candidatus Yanofskyibacteriota</taxon>
    </lineage>
</organism>
<proteinExistence type="predicted"/>
<evidence type="ECO:0000313" key="2">
    <source>
        <dbReference type="EMBL" id="KKR41106.1"/>
    </source>
</evidence>
<dbReference type="Proteomes" id="UP000034072">
    <property type="component" value="Unassembled WGS sequence"/>
</dbReference>
<evidence type="ECO:0000313" key="3">
    <source>
        <dbReference type="Proteomes" id="UP000034072"/>
    </source>
</evidence>
<gene>
    <name evidence="2" type="ORF">UT75_C0001G0010</name>
</gene>
<dbReference type="InterPro" id="IPR007421">
    <property type="entry name" value="Schlafen_AlbA_2_dom"/>
</dbReference>
<dbReference type="EMBL" id="LBXZ01000001">
    <property type="protein sequence ID" value="KKR41106.1"/>
    <property type="molecule type" value="Genomic_DNA"/>
</dbReference>
<dbReference type="Gene3D" id="3.30.950.30">
    <property type="entry name" value="Schlafen, AAA domain"/>
    <property type="match status" value="1"/>
</dbReference>
<protein>
    <recommendedName>
        <fullName evidence="1">Schlafen AlbA-2 domain-containing protein</fullName>
    </recommendedName>
</protein>
<dbReference type="AlphaFoldDB" id="A0A0G0QUT3"/>
<sequence>MKEISEDSMEKILEGNTENLNLEFKESFDFEESVWAREKLIRAILAMSNTKSGGFVIVGIKDNKPFDFVGVTAEHLNKFVTKIEELKAKVESFANFQADYEIGIGTYRKKRYLIFDIREFYLNPIICRKNGEHKDKILEEGAIYIRTLKDKPSSIKLINPVDVQDFMTRGMDKQITNYHKRGWRHVSEKSEDTSSLFEKERKGF</sequence>
<dbReference type="InterPro" id="IPR038461">
    <property type="entry name" value="Schlafen_AlbA_2_dom_sf"/>
</dbReference>
<name>A0A0G0QUT3_9BACT</name>
<reference evidence="2 3" key="1">
    <citation type="journal article" date="2015" name="Nature">
        <title>rRNA introns, odd ribosomes, and small enigmatic genomes across a large radiation of phyla.</title>
        <authorList>
            <person name="Brown C.T."/>
            <person name="Hug L.A."/>
            <person name="Thomas B.C."/>
            <person name="Sharon I."/>
            <person name="Castelle C.J."/>
            <person name="Singh A."/>
            <person name="Wilkins M.J."/>
            <person name="Williams K.H."/>
            <person name="Banfield J.F."/>
        </authorList>
    </citation>
    <scope>NUCLEOTIDE SEQUENCE [LARGE SCALE GENOMIC DNA]</scope>
</reference>
<accession>A0A0G0QUT3</accession>
<feature type="domain" description="Schlafen AlbA-2" evidence="1">
    <location>
        <begin position="18"/>
        <end position="148"/>
    </location>
</feature>
<comment type="caution">
    <text evidence="2">The sequence shown here is derived from an EMBL/GenBank/DDBJ whole genome shotgun (WGS) entry which is preliminary data.</text>
</comment>
<dbReference type="Pfam" id="PF04326">
    <property type="entry name" value="SLFN_AlbA_2"/>
    <property type="match status" value="1"/>
</dbReference>